<proteinExistence type="predicted"/>
<dbReference type="Pfam" id="PF01928">
    <property type="entry name" value="CYTH"/>
    <property type="match status" value="1"/>
</dbReference>
<dbReference type="InterPro" id="IPR023577">
    <property type="entry name" value="CYTH_domain"/>
</dbReference>
<feature type="compositionally biased region" description="Basic and acidic residues" evidence="1">
    <location>
        <begin position="429"/>
        <end position="452"/>
    </location>
</feature>
<dbReference type="CDD" id="cd07374">
    <property type="entry name" value="CYTH-like_Pase"/>
    <property type="match status" value="1"/>
</dbReference>
<dbReference type="RefSeq" id="WP_161791220.1">
    <property type="nucleotide sequence ID" value="NZ_BBPN01000008.1"/>
</dbReference>
<organism evidence="3 4">
    <name type="scientific">Streptacidiphilus jiangxiensis</name>
    <dbReference type="NCBI Taxonomy" id="235985"/>
    <lineage>
        <taxon>Bacteria</taxon>
        <taxon>Bacillati</taxon>
        <taxon>Actinomycetota</taxon>
        <taxon>Actinomycetes</taxon>
        <taxon>Kitasatosporales</taxon>
        <taxon>Streptomycetaceae</taxon>
        <taxon>Streptacidiphilus</taxon>
    </lineage>
</organism>
<dbReference type="EMBL" id="FOAZ01000007">
    <property type="protein sequence ID" value="SEL27706.1"/>
    <property type="molecule type" value="Genomic_DNA"/>
</dbReference>
<keyword evidence="4" id="KW-1185">Reference proteome</keyword>
<sequence length="498" mass="55056">MEREITFDGALVQDLTDARPREVARAADSGTQVLDAVYFDTPDHGLLQRGVTLRRRAGGQDQGWHLKIPGEHGGRREFGWPLGAASNEQVPEGLGNLARAYARGQTLRPVAHLLTHRRRRVWLDADSHPLAEVASDHVAARVLDGHHSGGAPAAELSTWDETEIELTGGGPGLLEDTARHLAERGIFPAERGIKLARALHCAGLDTRPAPPADLAGAGKTARAVVAALRQLTDHLTSLDPAVRLDEEDAVHQMRVTARRLRSLLRACERLWDGHRADDLAADLRWLGHQLGAYREPEALRARLTAQARELPTDCTPGEAERKLRKFLGRRCRHAHRVLVAAMSSRRYYTLLDRLESFVADPPLAAGQHPGSARAARILRRERRRARRRLRMALGLPPGQRRDQALHRARKAAKRTRYVAESLQPILGPEAKHQQSRHQEIHKRLGRHQDARSAEQALADLAHTGGTRPSEAFSLGVLRARQRDSSAADIEAARRSAGL</sequence>
<dbReference type="Gene3D" id="2.40.320.10">
    <property type="entry name" value="Hypothetical Protein Pfu-838710-001"/>
    <property type="match status" value="1"/>
</dbReference>
<dbReference type="Pfam" id="PF05235">
    <property type="entry name" value="CHAD"/>
    <property type="match status" value="1"/>
</dbReference>
<dbReference type="SMART" id="SM01118">
    <property type="entry name" value="CYTH"/>
    <property type="match status" value="1"/>
</dbReference>
<protein>
    <submittedName>
        <fullName evidence="3">Inorganic triphosphatase YgiF, contains CYTH and CHAD domains</fullName>
    </submittedName>
</protein>
<dbReference type="PROSITE" id="PS51708">
    <property type="entry name" value="CHAD"/>
    <property type="match status" value="1"/>
</dbReference>
<evidence type="ECO:0000313" key="3">
    <source>
        <dbReference type="EMBL" id="SEL27706.1"/>
    </source>
</evidence>
<name>A0A1H7NWB3_STRJI</name>
<dbReference type="Gene3D" id="1.40.20.10">
    <property type="entry name" value="CHAD domain"/>
    <property type="match status" value="1"/>
</dbReference>
<dbReference type="eggNOG" id="COG5607">
    <property type="taxonomic scope" value="Bacteria"/>
</dbReference>
<dbReference type="AlphaFoldDB" id="A0A1H7NWB3"/>
<dbReference type="InterPro" id="IPR038186">
    <property type="entry name" value="CHAD_dom_sf"/>
</dbReference>
<dbReference type="SMART" id="SM00880">
    <property type="entry name" value="CHAD"/>
    <property type="match status" value="1"/>
</dbReference>
<feature type="domain" description="CHAD" evidence="2">
    <location>
        <begin position="217"/>
        <end position="498"/>
    </location>
</feature>
<dbReference type="SUPFAM" id="SSF55154">
    <property type="entry name" value="CYTH-like phosphatases"/>
    <property type="match status" value="1"/>
</dbReference>
<dbReference type="Proteomes" id="UP000183015">
    <property type="component" value="Unassembled WGS sequence"/>
</dbReference>
<evidence type="ECO:0000256" key="1">
    <source>
        <dbReference type="SAM" id="MobiDB-lite"/>
    </source>
</evidence>
<feature type="region of interest" description="Disordered" evidence="1">
    <location>
        <begin position="425"/>
        <end position="452"/>
    </location>
</feature>
<dbReference type="InterPro" id="IPR007899">
    <property type="entry name" value="CHAD_dom"/>
</dbReference>
<reference evidence="4" key="1">
    <citation type="submission" date="2016-10" db="EMBL/GenBank/DDBJ databases">
        <authorList>
            <person name="Varghese N."/>
        </authorList>
    </citation>
    <scope>NUCLEOTIDE SEQUENCE [LARGE SCALE GENOMIC DNA]</scope>
    <source>
        <strain evidence="4">DSM 45096 / BCRC 16803 / CGMCC 4.1857 / CIP 109030 / JCM 12277 / KCTC 19219 / NBRC 100920 / 33214</strain>
    </source>
</reference>
<evidence type="ECO:0000313" key="4">
    <source>
        <dbReference type="Proteomes" id="UP000183015"/>
    </source>
</evidence>
<dbReference type="InterPro" id="IPR033469">
    <property type="entry name" value="CYTH-like_dom_sf"/>
</dbReference>
<dbReference type="PANTHER" id="PTHR39339:SF1">
    <property type="entry name" value="CHAD DOMAIN-CONTAINING PROTEIN"/>
    <property type="match status" value="1"/>
</dbReference>
<accession>A0A1H7NWB3</accession>
<gene>
    <name evidence="3" type="ORF">SAMN05414137_107101</name>
</gene>
<evidence type="ECO:0000259" key="2">
    <source>
        <dbReference type="PROSITE" id="PS51708"/>
    </source>
</evidence>
<dbReference type="PANTHER" id="PTHR39339">
    <property type="entry name" value="SLR1444 PROTEIN"/>
    <property type="match status" value="1"/>
</dbReference>